<dbReference type="RefSeq" id="WP_196955012.1">
    <property type="nucleotide sequence ID" value="NZ_JADWYK010000005.1"/>
</dbReference>
<dbReference type="Proteomes" id="UP000601099">
    <property type="component" value="Unassembled WGS sequence"/>
</dbReference>
<organism evidence="1 2">
    <name type="scientific">Hymenobacter guriensis</name>
    <dbReference type="NCBI Taxonomy" id="2793065"/>
    <lineage>
        <taxon>Bacteria</taxon>
        <taxon>Pseudomonadati</taxon>
        <taxon>Bacteroidota</taxon>
        <taxon>Cytophagia</taxon>
        <taxon>Cytophagales</taxon>
        <taxon>Hymenobacteraceae</taxon>
        <taxon>Hymenobacter</taxon>
    </lineage>
</organism>
<reference evidence="1 2" key="1">
    <citation type="submission" date="2020-11" db="EMBL/GenBank/DDBJ databases">
        <title>Hymenobacter sp.</title>
        <authorList>
            <person name="Kim M.K."/>
        </authorList>
    </citation>
    <scope>NUCLEOTIDE SEQUENCE [LARGE SCALE GENOMIC DNA]</scope>
    <source>
        <strain evidence="1 2">BT594</strain>
    </source>
</reference>
<dbReference type="InterPro" id="IPR016181">
    <property type="entry name" value="Acyl_CoA_acyltransferase"/>
</dbReference>
<keyword evidence="2" id="KW-1185">Reference proteome</keyword>
<name>A0ABS0L1J9_9BACT</name>
<protein>
    <submittedName>
        <fullName evidence="1">GNAT family N-acetyltransferase</fullName>
    </submittedName>
</protein>
<gene>
    <name evidence="1" type="ORF">I5L79_10565</name>
</gene>
<evidence type="ECO:0000313" key="1">
    <source>
        <dbReference type="EMBL" id="MBG8553991.1"/>
    </source>
</evidence>
<sequence length="162" mass="17674">MSDELILSIIDRSNGTANSAIVLRSQEAIAPDVVFAEVEVRQLLTSYSGTAEYTSSDDFYLIRYAGKYVAAIQDAGAGDLHWVVAPDFRGKGILAAALQKAVLPHLFLNRDWQQVTVSRGVAGDFFEDSKRVAQKAGFLEVSSTPYESIYKIRKPGIQSQAG</sequence>
<dbReference type="Gene3D" id="3.40.630.30">
    <property type="match status" value="1"/>
</dbReference>
<dbReference type="SUPFAM" id="SSF55729">
    <property type="entry name" value="Acyl-CoA N-acyltransferases (Nat)"/>
    <property type="match status" value="1"/>
</dbReference>
<dbReference type="EMBL" id="JADWYK010000005">
    <property type="protein sequence ID" value="MBG8553991.1"/>
    <property type="molecule type" value="Genomic_DNA"/>
</dbReference>
<evidence type="ECO:0000313" key="2">
    <source>
        <dbReference type="Proteomes" id="UP000601099"/>
    </source>
</evidence>
<accession>A0ABS0L1J9</accession>
<comment type="caution">
    <text evidence="1">The sequence shown here is derived from an EMBL/GenBank/DDBJ whole genome shotgun (WGS) entry which is preliminary data.</text>
</comment>
<proteinExistence type="predicted"/>